<accession>A0A1M4ZNE7</accession>
<protein>
    <submittedName>
        <fullName evidence="2">PilZ domain-containing protein</fullName>
    </submittedName>
</protein>
<proteinExistence type="predicted"/>
<dbReference type="SUPFAM" id="SSF141371">
    <property type="entry name" value="PilZ domain-like"/>
    <property type="match status" value="1"/>
</dbReference>
<dbReference type="InterPro" id="IPR009875">
    <property type="entry name" value="PilZ_domain"/>
</dbReference>
<dbReference type="STRING" id="1121391.SAMN02745206_01520"/>
<dbReference type="RefSeq" id="WP_073038390.1">
    <property type="nucleotide sequence ID" value="NZ_FQVB01000012.1"/>
</dbReference>
<dbReference type="OrthoDB" id="5511523at2"/>
<dbReference type="AlphaFoldDB" id="A0A1M4ZNE7"/>
<dbReference type="GO" id="GO:0035438">
    <property type="term" value="F:cyclic-di-GMP binding"/>
    <property type="evidence" value="ECO:0007669"/>
    <property type="project" value="InterPro"/>
</dbReference>
<evidence type="ECO:0000313" key="2">
    <source>
        <dbReference type="EMBL" id="SHF19620.1"/>
    </source>
</evidence>
<dbReference type="Pfam" id="PF07238">
    <property type="entry name" value="PilZ"/>
    <property type="match status" value="1"/>
</dbReference>
<sequence length="158" mass="17967">MTQLKVFVAEDGKGTFVCPECGFARRVEAFRLINEKKPVRVKCQCGKTFPVSFEIRKAYRKSVFLFGEYCRRGEEHRIPHSQMIVEDVSATGLRFRSSLNHGLRKGDLVYVEFPLNDPRRSVIKGVAEVRWVDGKNVGAQFVDLASGSQKALGYYLMN</sequence>
<reference evidence="3" key="1">
    <citation type="submission" date="2016-11" db="EMBL/GenBank/DDBJ databases">
        <authorList>
            <person name="Varghese N."/>
            <person name="Submissions S."/>
        </authorList>
    </citation>
    <scope>NUCLEOTIDE SEQUENCE [LARGE SCALE GENOMIC DNA]</scope>
    <source>
        <strain evidence="3">DSM 9756</strain>
    </source>
</reference>
<feature type="domain" description="PilZ" evidence="1">
    <location>
        <begin position="56"/>
        <end position="156"/>
    </location>
</feature>
<name>A0A1M4ZNE7_9BACT</name>
<evidence type="ECO:0000313" key="3">
    <source>
        <dbReference type="Proteomes" id="UP000184076"/>
    </source>
</evidence>
<gene>
    <name evidence="2" type="ORF">SAMN02745206_01520</name>
</gene>
<dbReference type="Gene3D" id="2.40.10.220">
    <property type="entry name" value="predicted glycosyltransferase like domains"/>
    <property type="match status" value="1"/>
</dbReference>
<organism evidence="2 3">
    <name type="scientific">Desulfacinum infernum DSM 9756</name>
    <dbReference type="NCBI Taxonomy" id="1121391"/>
    <lineage>
        <taxon>Bacteria</taxon>
        <taxon>Pseudomonadati</taxon>
        <taxon>Thermodesulfobacteriota</taxon>
        <taxon>Syntrophobacteria</taxon>
        <taxon>Syntrophobacterales</taxon>
        <taxon>Syntrophobacteraceae</taxon>
        <taxon>Desulfacinum</taxon>
    </lineage>
</organism>
<keyword evidence="3" id="KW-1185">Reference proteome</keyword>
<evidence type="ECO:0000259" key="1">
    <source>
        <dbReference type="Pfam" id="PF07238"/>
    </source>
</evidence>
<dbReference type="EMBL" id="FQVB01000012">
    <property type="protein sequence ID" value="SHF19620.1"/>
    <property type="molecule type" value="Genomic_DNA"/>
</dbReference>
<dbReference type="Proteomes" id="UP000184076">
    <property type="component" value="Unassembled WGS sequence"/>
</dbReference>